<evidence type="ECO:0000259" key="1">
    <source>
        <dbReference type="Pfam" id="PF12146"/>
    </source>
</evidence>
<dbReference type="PROSITE" id="PS51257">
    <property type="entry name" value="PROKAR_LIPOPROTEIN"/>
    <property type="match status" value="1"/>
</dbReference>
<accession>A0A4U0EWW6</accession>
<dbReference type="GO" id="GO:0016787">
    <property type="term" value="F:hydrolase activity"/>
    <property type="evidence" value="ECO:0007669"/>
    <property type="project" value="UniProtKB-KW"/>
</dbReference>
<evidence type="ECO:0000313" key="2">
    <source>
        <dbReference type="EMBL" id="TJY36435.1"/>
    </source>
</evidence>
<protein>
    <submittedName>
        <fullName evidence="2">Alpha/beta hydrolase</fullName>
    </submittedName>
</protein>
<dbReference type="EMBL" id="SUPL01000003">
    <property type="protein sequence ID" value="TJY36435.1"/>
    <property type="molecule type" value="Genomic_DNA"/>
</dbReference>
<sequence length="259" mass="29072">MKNIYLCICLLFFITSCKQNTSKKKNTIGKSETTEISFYTKDSLKIYGDLFEISKTAPTILLFHQGGANSRGEYQNIIPILKEEGFNVLTIDQRRGGQRFGSYNRTVAEIPKNTYDYCDAYLDLEAALEFVKTSHFTGKKIVWGSSYSATLCIKLASKNTDAIDGVLAFSPASGEPMEGCRPEEILKTLKTPLLLLRPSIEAEIESVKTQLALAKEYNHETYVTKNGVHGSSMLVEDRVGSSIDENWEVVKTFLNKYKQ</sequence>
<comment type="caution">
    <text evidence="2">The sequence shown here is derived from an EMBL/GenBank/DDBJ whole genome shotgun (WGS) entry which is preliminary data.</text>
</comment>
<dbReference type="InterPro" id="IPR029058">
    <property type="entry name" value="AB_hydrolase_fold"/>
</dbReference>
<keyword evidence="2" id="KW-0378">Hydrolase</keyword>
<dbReference type="Gene3D" id="3.40.50.1820">
    <property type="entry name" value="alpha/beta hydrolase"/>
    <property type="match status" value="1"/>
</dbReference>
<keyword evidence="3" id="KW-1185">Reference proteome</keyword>
<reference evidence="2 3" key="1">
    <citation type="submission" date="2019-04" db="EMBL/GenBank/DDBJ databases">
        <title>Lacinutrix sp. nov., isolated from marine water.</title>
        <authorList>
            <person name="Kim W."/>
        </authorList>
    </citation>
    <scope>NUCLEOTIDE SEQUENCE [LARGE SCALE GENOMIC DNA]</scope>
    <source>
        <strain evidence="2 3">CAU 1491</strain>
    </source>
</reference>
<dbReference type="RefSeq" id="WP_136842558.1">
    <property type="nucleotide sequence ID" value="NZ_SUPL01000003.1"/>
</dbReference>
<dbReference type="SUPFAM" id="SSF53474">
    <property type="entry name" value="alpha/beta-Hydrolases"/>
    <property type="match status" value="1"/>
</dbReference>
<dbReference type="Proteomes" id="UP000307657">
    <property type="component" value="Unassembled WGS sequence"/>
</dbReference>
<dbReference type="AlphaFoldDB" id="A0A4U0EWW6"/>
<gene>
    <name evidence="2" type="ORF">E5167_07170</name>
</gene>
<proteinExistence type="predicted"/>
<dbReference type="Pfam" id="PF12146">
    <property type="entry name" value="Hydrolase_4"/>
    <property type="match status" value="1"/>
</dbReference>
<feature type="domain" description="Serine aminopeptidase S33" evidence="1">
    <location>
        <begin position="59"/>
        <end position="223"/>
    </location>
</feature>
<dbReference type="InterPro" id="IPR022742">
    <property type="entry name" value="Hydrolase_4"/>
</dbReference>
<organism evidence="2 3">
    <name type="scientific">Pontimicrobium aquaticum</name>
    <dbReference type="NCBI Taxonomy" id="2565367"/>
    <lineage>
        <taxon>Bacteria</taxon>
        <taxon>Pseudomonadati</taxon>
        <taxon>Bacteroidota</taxon>
        <taxon>Flavobacteriia</taxon>
        <taxon>Flavobacteriales</taxon>
        <taxon>Flavobacteriaceae</taxon>
        <taxon>Pontimicrobium</taxon>
    </lineage>
</organism>
<evidence type="ECO:0000313" key="3">
    <source>
        <dbReference type="Proteomes" id="UP000307657"/>
    </source>
</evidence>
<name>A0A4U0EWW6_9FLAO</name>
<dbReference type="OrthoDB" id="63241at2"/>